<dbReference type="AlphaFoldDB" id="A0A7G5H0L4"/>
<dbReference type="SUPFAM" id="SSF53474">
    <property type="entry name" value="alpha/beta-Hydrolases"/>
    <property type="match status" value="1"/>
</dbReference>
<feature type="chain" id="PRO_5028903443" evidence="2">
    <location>
        <begin position="21"/>
        <end position="357"/>
    </location>
</feature>
<keyword evidence="1 4" id="KW-0378">Hydrolase</keyword>
<dbReference type="EMBL" id="CP059732">
    <property type="protein sequence ID" value="QMW04656.1"/>
    <property type="molecule type" value="Genomic_DNA"/>
</dbReference>
<name>A0A7G5H0L4_9BACT</name>
<dbReference type="RefSeq" id="WP_182462009.1">
    <property type="nucleotide sequence ID" value="NZ_CP059732.1"/>
</dbReference>
<dbReference type="GO" id="GO:0016020">
    <property type="term" value="C:membrane"/>
    <property type="evidence" value="ECO:0007669"/>
    <property type="project" value="TreeGrafter"/>
</dbReference>
<gene>
    <name evidence="4" type="ORF">H3H32_06925</name>
</gene>
<sequence>MLKAFYPLAISLMVSVYALAQQNPSSIERTELQATYLAAKVEFARFEKTHGHFITTPNGRIHYITLGNSSGIPLVWSHGSLTNALELMSLADGLVKAGYYLIAIDYYGHGQTPIPAHDVSLYHVADDIKAILDKLAIKKAVIGGWSRGGMISTAFYDAYPERVLGLILEDGGSVSPNTHYHEMEPSQLDKRIGELFKDRLPETIFDSEFDAYRSIYDTTQKGTQFELLAWIRPTQNGKWAISPGVLALFNMKTPEQFRDNILHPTRVPLFAESMSILEPKIVYRNLAVPLLIIDPTSADDLFPFETENAALQKQHPAFIEHKVYPNTGHNVHYERPAQFLNDVASFARRIKSFNRLK</sequence>
<proteinExistence type="predicted"/>
<dbReference type="InterPro" id="IPR000073">
    <property type="entry name" value="AB_hydrolase_1"/>
</dbReference>
<dbReference type="PANTHER" id="PTHR43798">
    <property type="entry name" value="MONOACYLGLYCEROL LIPASE"/>
    <property type="match status" value="1"/>
</dbReference>
<reference evidence="4 5" key="1">
    <citation type="submission" date="2020-07" db="EMBL/GenBank/DDBJ databases">
        <title>Spirosoma foliorum sp. nov., isolated from the leaves on the Nejang mountain Korea, Republic of.</title>
        <authorList>
            <person name="Ho H."/>
            <person name="Lee Y.-J."/>
            <person name="Nurcahyanto D.-A."/>
            <person name="Kim S.-G."/>
        </authorList>
    </citation>
    <scope>NUCLEOTIDE SEQUENCE [LARGE SCALE GENOMIC DNA]</scope>
    <source>
        <strain evidence="4 5">PL0136</strain>
    </source>
</reference>
<keyword evidence="5" id="KW-1185">Reference proteome</keyword>
<evidence type="ECO:0000256" key="1">
    <source>
        <dbReference type="ARBA" id="ARBA00022801"/>
    </source>
</evidence>
<evidence type="ECO:0000259" key="3">
    <source>
        <dbReference type="Pfam" id="PF00561"/>
    </source>
</evidence>
<dbReference type="GO" id="GO:0016787">
    <property type="term" value="F:hydrolase activity"/>
    <property type="evidence" value="ECO:0007669"/>
    <property type="project" value="UniProtKB-KW"/>
</dbReference>
<dbReference type="Pfam" id="PF00561">
    <property type="entry name" value="Abhydrolase_1"/>
    <property type="match status" value="1"/>
</dbReference>
<feature type="signal peptide" evidence="2">
    <location>
        <begin position="1"/>
        <end position="20"/>
    </location>
</feature>
<evidence type="ECO:0000313" key="5">
    <source>
        <dbReference type="Proteomes" id="UP000515369"/>
    </source>
</evidence>
<protein>
    <submittedName>
        <fullName evidence="4">Alpha/beta hydrolase</fullName>
    </submittedName>
</protein>
<evidence type="ECO:0000256" key="2">
    <source>
        <dbReference type="SAM" id="SignalP"/>
    </source>
</evidence>
<dbReference type="InterPro" id="IPR029058">
    <property type="entry name" value="AB_hydrolase_fold"/>
</dbReference>
<dbReference type="Gene3D" id="3.40.50.1820">
    <property type="entry name" value="alpha/beta hydrolase"/>
    <property type="match status" value="1"/>
</dbReference>
<evidence type="ECO:0000313" key="4">
    <source>
        <dbReference type="EMBL" id="QMW04656.1"/>
    </source>
</evidence>
<accession>A0A7G5H0L4</accession>
<dbReference type="InterPro" id="IPR050266">
    <property type="entry name" value="AB_hydrolase_sf"/>
</dbReference>
<dbReference type="Proteomes" id="UP000515369">
    <property type="component" value="Chromosome"/>
</dbReference>
<dbReference type="KEGG" id="sfol:H3H32_06925"/>
<keyword evidence="2" id="KW-0732">Signal</keyword>
<feature type="domain" description="AB hydrolase-1" evidence="3">
    <location>
        <begin position="73"/>
        <end position="336"/>
    </location>
</feature>
<dbReference type="PANTHER" id="PTHR43798:SF31">
    <property type="entry name" value="AB HYDROLASE SUPERFAMILY PROTEIN YCLE"/>
    <property type="match status" value="1"/>
</dbReference>
<organism evidence="4 5">
    <name type="scientific">Spirosoma foliorum</name>
    <dbReference type="NCBI Taxonomy" id="2710596"/>
    <lineage>
        <taxon>Bacteria</taxon>
        <taxon>Pseudomonadati</taxon>
        <taxon>Bacteroidota</taxon>
        <taxon>Cytophagia</taxon>
        <taxon>Cytophagales</taxon>
        <taxon>Cytophagaceae</taxon>
        <taxon>Spirosoma</taxon>
    </lineage>
</organism>